<reference evidence="1" key="1">
    <citation type="submission" date="2019-03" db="EMBL/GenBank/DDBJ databases">
        <title>Candidatus Syntrophosphaera thermopropionivorans: a novel player in syntrophic propionate oxidation during anaerobic digestion.</title>
        <authorList>
            <person name="Dyksma S."/>
        </authorList>
    </citation>
    <scope>NUCLEOTIDE SEQUENCE</scope>
    <source>
        <strain evidence="1">W5</strain>
    </source>
</reference>
<keyword evidence="2" id="KW-1185">Reference proteome</keyword>
<evidence type="ECO:0000313" key="2">
    <source>
        <dbReference type="Proteomes" id="UP000294588"/>
    </source>
</evidence>
<protein>
    <submittedName>
        <fullName evidence="1">Uncharacterized protein</fullName>
    </submittedName>
</protein>
<name>A0AC61QJL8_9BACT</name>
<sequence>MKRNLFLLISLVTILFVTSCDRFTHNFQPPVTVNLETELFSPLEDILNSQSENMIDNVMQFYAEDYLYYGLQKEDIRNWLQSIYSVAPEAQAQVTLISSEMLSETTALADWRLLITTDRKSTVLVDSLFHSEHIAQREGKWLLRGNQLSGSYPSTKEHIIIEYFTFLTCPNCPVVENKLNKWQDAYPQRISYLEHHISDQLAIPGDEVYQYYGYPPFPSSIIQGEMALMGNSPAILAEYDTAIQSLLEKDADILYLYPVIRINNKQVTGSITLQLLNPELDLTNLYLNYALIDKVSPFQNTNYDYVRNVVLAQGSKTLTSSDLEGPISFSLTSSITIPNDAAIVIFAQTKPPVFENNAKIHSGIEIALDHIIKSKK</sequence>
<organism evidence="1 2">
    <name type="scientific">Candidatus Syntrophosphaera thermopropionivorans</name>
    <dbReference type="NCBI Taxonomy" id="2593015"/>
    <lineage>
        <taxon>Bacteria</taxon>
        <taxon>Pseudomonadati</taxon>
        <taxon>Candidatus Cloacimonadota</taxon>
        <taxon>Candidatus Cloacimonadia</taxon>
        <taxon>Candidatus Cloacimonadales</taxon>
        <taxon>Candidatus Cloacimonadaceae</taxon>
        <taxon>Candidatus Syntrophosphaera</taxon>
    </lineage>
</organism>
<comment type="caution">
    <text evidence="1">The sequence shown here is derived from an EMBL/GenBank/DDBJ whole genome shotgun (WGS) entry which is preliminary data.</text>
</comment>
<evidence type="ECO:0000313" key="1">
    <source>
        <dbReference type="EMBL" id="TDF73371.1"/>
    </source>
</evidence>
<dbReference type="EMBL" id="SMOG01000006">
    <property type="protein sequence ID" value="TDF73371.1"/>
    <property type="molecule type" value="Genomic_DNA"/>
</dbReference>
<dbReference type="Proteomes" id="UP000294588">
    <property type="component" value="Unassembled WGS sequence"/>
</dbReference>
<gene>
    <name evidence="1" type="ORF">E0946_03150</name>
</gene>
<accession>A0AC61QJL8</accession>
<proteinExistence type="predicted"/>